<dbReference type="InterPro" id="IPR002220">
    <property type="entry name" value="DapA-like"/>
</dbReference>
<sequence>MPTSQHDTRADRLWVPLLTQYRRQGGAVEIDPDRTAAHLSFIRPWVGQFLLAGSTGDGWEMSLEQLLVLVRLTGRRDLFEGSRFLVGALRPTTEGVVEWARAIEGTLDGMGTAAGEFRGLAVCPPVDAGASQADIVRHYERVLAETRSDIAVYQLPQVTHCSIEPETMRTLAANPRVTMFKDTSGADAVALSGFTGPLMVRGAEGGYVDNLKPSGLYDGWLLSTGNAFGSQLRRMIDLLEAGREEEAKAVSRVLTVVVNEMFAAAGKLPFGNPFSNANRAVDHLWAHGAGWVDAPAPLTISGNEIPRELLETASDIVGRFPTLPERGYLSR</sequence>
<dbReference type="Proteomes" id="UP000595197">
    <property type="component" value="Chromosome"/>
</dbReference>
<evidence type="ECO:0000313" key="4">
    <source>
        <dbReference type="Proteomes" id="UP000595197"/>
    </source>
</evidence>
<dbReference type="PANTHER" id="PTHR12128">
    <property type="entry name" value="DIHYDRODIPICOLINATE SYNTHASE"/>
    <property type="match status" value="1"/>
</dbReference>
<evidence type="ECO:0000256" key="2">
    <source>
        <dbReference type="ARBA" id="ARBA00023239"/>
    </source>
</evidence>
<name>A0ABX7BDK3_9PROT</name>
<proteinExistence type="inferred from homology"/>
<dbReference type="PANTHER" id="PTHR12128:SF66">
    <property type="entry name" value="4-HYDROXY-2-OXOGLUTARATE ALDOLASE, MITOCHONDRIAL"/>
    <property type="match status" value="1"/>
</dbReference>
<keyword evidence="2" id="KW-0456">Lyase</keyword>
<dbReference type="RefSeq" id="WP_201079144.1">
    <property type="nucleotide sequence ID" value="NZ_CP067420.1"/>
</dbReference>
<organism evidence="3 4">
    <name type="scientific">Skermanella cutis</name>
    <dbReference type="NCBI Taxonomy" id="2775420"/>
    <lineage>
        <taxon>Bacteria</taxon>
        <taxon>Pseudomonadati</taxon>
        <taxon>Pseudomonadota</taxon>
        <taxon>Alphaproteobacteria</taxon>
        <taxon>Rhodospirillales</taxon>
        <taxon>Azospirillaceae</taxon>
        <taxon>Skermanella</taxon>
    </lineage>
</organism>
<accession>A0ABX7BDK3</accession>
<reference evidence="3" key="1">
    <citation type="submission" date="2021-02" db="EMBL/GenBank/DDBJ databases">
        <title>Skermanella TT6 skin isolate.</title>
        <authorList>
            <person name="Lee K."/>
            <person name="Ganzorig M."/>
        </authorList>
    </citation>
    <scope>NUCLEOTIDE SEQUENCE</scope>
    <source>
        <strain evidence="3">TT6</strain>
    </source>
</reference>
<dbReference type="Gene3D" id="3.20.20.70">
    <property type="entry name" value="Aldolase class I"/>
    <property type="match status" value="1"/>
</dbReference>
<evidence type="ECO:0000313" key="3">
    <source>
        <dbReference type="EMBL" id="QQP91338.1"/>
    </source>
</evidence>
<comment type="similarity">
    <text evidence="1">Belongs to the DapA family.</text>
</comment>
<dbReference type="InterPro" id="IPR013785">
    <property type="entry name" value="Aldolase_TIM"/>
</dbReference>
<dbReference type="EMBL" id="CP067420">
    <property type="protein sequence ID" value="QQP91338.1"/>
    <property type="molecule type" value="Genomic_DNA"/>
</dbReference>
<dbReference type="SMART" id="SM01130">
    <property type="entry name" value="DHDPS"/>
    <property type="match status" value="1"/>
</dbReference>
<protein>
    <submittedName>
        <fullName evidence="3">Dihydrodipicolinate synthase family protein</fullName>
    </submittedName>
</protein>
<dbReference type="Pfam" id="PF00701">
    <property type="entry name" value="DHDPS"/>
    <property type="match status" value="1"/>
</dbReference>
<dbReference type="SUPFAM" id="SSF51569">
    <property type="entry name" value="Aldolase"/>
    <property type="match status" value="1"/>
</dbReference>
<gene>
    <name evidence="3" type="ORF">IGS68_09075</name>
</gene>
<keyword evidence="4" id="KW-1185">Reference proteome</keyword>
<evidence type="ECO:0000256" key="1">
    <source>
        <dbReference type="ARBA" id="ARBA00007592"/>
    </source>
</evidence>
<dbReference type="CDD" id="cd00408">
    <property type="entry name" value="DHDPS-like"/>
    <property type="match status" value="1"/>
</dbReference>